<proteinExistence type="predicted"/>
<dbReference type="AlphaFoldDB" id="A0A433DC37"/>
<gene>
    <name evidence="2" type="ORF">BC936DRAFT_144642</name>
</gene>
<sequence length="128" mass="14817">MKSTIHPILTLRNLPTCPTGTKFRSRRFHPSSREPPPRLSLQRPPPRDKYPTDYLIPSIQQVEYHPCTTPNACTPLLREFMHNITPPTANLSFEIEHDYAAVGLSTTEFTPAHTGYQYMMMFRRDTML</sequence>
<dbReference type="Proteomes" id="UP000268093">
    <property type="component" value="Unassembled WGS sequence"/>
</dbReference>
<evidence type="ECO:0000313" key="2">
    <source>
        <dbReference type="EMBL" id="RUP48390.1"/>
    </source>
</evidence>
<comment type="caution">
    <text evidence="2">The sequence shown here is derived from an EMBL/GenBank/DDBJ whole genome shotgun (WGS) entry which is preliminary data.</text>
</comment>
<feature type="region of interest" description="Disordered" evidence="1">
    <location>
        <begin position="19"/>
        <end position="50"/>
    </location>
</feature>
<dbReference type="EMBL" id="RBNI01003400">
    <property type="protein sequence ID" value="RUP48390.1"/>
    <property type="molecule type" value="Genomic_DNA"/>
</dbReference>
<reference evidence="2 3" key="1">
    <citation type="journal article" date="2018" name="New Phytol.">
        <title>Phylogenomics of Endogonaceae and evolution of mycorrhizas within Mucoromycota.</title>
        <authorList>
            <person name="Chang Y."/>
            <person name="Desiro A."/>
            <person name="Na H."/>
            <person name="Sandor L."/>
            <person name="Lipzen A."/>
            <person name="Clum A."/>
            <person name="Barry K."/>
            <person name="Grigoriev I.V."/>
            <person name="Martin F.M."/>
            <person name="Stajich J.E."/>
            <person name="Smith M.E."/>
            <person name="Bonito G."/>
            <person name="Spatafora J.W."/>
        </authorList>
    </citation>
    <scope>NUCLEOTIDE SEQUENCE [LARGE SCALE GENOMIC DNA]</scope>
    <source>
        <strain evidence="2 3">GMNB39</strain>
    </source>
</reference>
<keyword evidence="3" id="KW-1185">Reference proteome</keyword>
<organism evidence="2 3">
    <name type="scientific">Jimgerdemannia flammicorona</name>
    <dbReference type="NCBI Taxonomy" id="994334"/>
    <lineage>
        <taxon>Eukaryota</taxon>
        <taxon>Fungi</taxon>
        <taxon>Fungi incertae sedis</taxon>
        <taxon>Mucoromycota</taxon>
        <taxon>Mucoromycotina</taxon>
        <taxon>Endogonomycetes</taxon>
        <taxon>Endogonales</taxon>
        <taxon>Endogonaceae</taxon>
        <taxon>Jimgerdemannia</taxon>
    </lineage>
</organism>
<protein>
    <submittedName>
        <fullName evidence="2">Uncharacterized protein</fullName>
    </submittedName>
</protein>
<evidence type="ECO:0000313" key="3">
    <source>
        <dbReference type="Proteomes" id="UP000268093"/>
    </source>
</evidence>
<name>A0A433DC37_9FUNG</name>
<dbReference type="OrthoDB" id="1854899at2759"/>
<evidence type="ECO:0000256" key="1">
    <source>
        <dbReference type="SAM" id="MobiDB-lite"/>
    </source>
</evidence>
<accession>A0A433DC37</accession>